<proteinExistence type="predicted"/>
<dbReference type="KEGG" id="tet:TTHERM_00092800"/>
<gene>
    <name evidence="1" type="ORF">TTHERM_00092800</name>
</gene>
<dbReference type="Gene3D" id="1.25.40.10">
    <property type="entry name" value="Tetratricopeptide repeat domain"/>
    <property type="match status" value="1"/>
</dbReference>
<dbReference type="InterPro" id="IPR011990">
    <property type="entry name" value="TPR-like_helical_dom_sf"/>
</dbReference>
<reference evidence="2" key="1">
    <citation type="journal article" date="2006" name="PLoS Biol.">
        <title>Macronuclear genome sequence of the ciliate Tetrahymena thermophila, a model eukaryote.</title>
        <authorList>
            <person name="Eisen J.A."/>
            <person name="Coyne R.S."/>
            <person name="Wu M."/>
            <person name="Wu D."/>
            <person name="Thiagarajan M."/>
            <person name="Wortman J.R."/>
            <person name="Badger J.H."/>
            <person name="Ren Q."/>
            <person name="Amedeo P."/>
            <person name="Jones K.M."/>
            <person name="Tallon L.J."/>
            <person name="Delcher A.L."/>
            <person name="Salzberg S.L."/>
            <person name="Silva J.C."/>
            <person name="Haas B.J."/>
            <person name="Majoros W.H."/>
            <person name="Farzad M."/>
            <person name="Carlton J.M."/>
            <person name="Smith R.K. Jr."/>
            <person name="Garg J."/>
            <person name="Pearlman R.E."/>
            <person name="Karrer K.M."/>
            <person name="Sun L."/>
            <person name="Manning G."/>
            <person name="Elde N.C."/>
            <person name="Turkewitz A.P."/>
            <person name="Asai D.J."/>
            <person name="Wilkes D.E."/>
            <person name="Wang Y."/>
            <person name="Cai H."/>
            <person name="Collins K."/>
            <person name="Stewart B.A."/>
            <person name="Lee S.R."/>
            <person name="Wilamowska K."/>
            <person name="Weinberg Z."/>
            <person name="Ruzzo W.L."/>
            <person name="Wloga D."/>
            <person name="Gaertig J."/>
            <person name="Frankel J."/>
            <person name="Tsao C.-C."/>
            <person name="Gorovsky M.A."/>
            <person name="Keeling P.J."/>
            <person name="Waller R.F."/>
            <person name="Patron N.J."/>
            <person name="Cherry J.M."/>
            <person name="Stover N.A."/>
            <person name="Krieger C.J."/>
            <person name="del Toro C."/>
            <person name="Ryder H.F."/>
            <person name="Williamson S.C."/>
            <person name="Barbeau R.A."/>
            <person name="Hamilton E.P."/>
            <person name="Orias E."/>
        </authorList>
    </citation>
    <scope>NUCLEOTIDE SEQUENCE [LARGE SCALE GENOMIC DNA]</scope>
    <source>
        <strain evidence="2">SB210</strain>
    </source>
</reference>
<accession>Q236B2</accession>
<name>Q236B2_TETTS</name>
<dbReference type="AlphaFoldDB" id="Q236B2"/>
<dbReference type="Proteomes" id="UP000009168">
    <property type="component" value="Unassembled WGS sequence"/>
</dbReference>
<evidence type="ECO:0000313" key="1">
    <source>
        <dbReference type="EMBL" id="EAR92588.2"/>
    </source>
</evidence>
<dbReference type="SUPFAM" id="SSF48452">
    <property type="entry name" value="TPR-like"/>
    <property type="match status" value="1"/>
</dbReference>
<evidence type="ECO:0000313" key="2">
    <source>
        <dbReference type="Proteomes" id="UP000009168"/>
    </source>
</evidence>
<organism evidence="1 2">
    <name type="scientific">Tetrahymena thermophila (strain SB210)</name>
    <dbReference type="NCBI Taxonomy" id="312017"/>
    <lineage>
        <taxon>Eukaryota</taxon>
        <taxon>Sar</taxon>
        <taxon>Alveolata</taxon>
        <taxon>Ciliophora</taxon>
        <taxon>Intramacronucleata</taxon>
        <taxon>Oligohymenophorea</taxon>
        <taxon>Hymenostomatida</taxon>
        <taxon>Tetrahymenina</taxon>
        <taxon>Tetrahymenidae</taxon>
        <taxon>Tetrahymena</taxon>
    </lineage>
</organism>
<sequence>MYSNYFREITHQYMSQGNKSPSQTCQNFRYPIKYSGFVHPSYIKQDRLVNEHTAHTELEDFQQDENIYTSMTQIHKTPIRMKINPICQATMQGLLEINPTNLFSSQLSNEFNEKANLSPKEVVDLSKKDQNNQSGNACQYPSENINLYLEAKKCELNDQDLDKAVYYYTKCLEFNQKRDSALKDLATVYHKQGKTQLALELLLKEKENYQGDLKTYENLICTLEKQLVPTGKVYLKFILLYNSSKECITNNDINNIFPKIKKVKQMYYFRDLSLLNPIQNGISNICLLEFNSYSNAKKIIEGSMINQSTSIKCFLVDIMGKVKIHILDNKNFDRELIEYQNPYLQPTTFSQSLLFIFQDKGSQEIINSDDKKYTWTQDQLFLNQNTKYIEFQYKSRQLENELTIQSLLKKSKLNSQIL</sequence>
<dbReference type="OrthoDB" id="10258631at2759"/>
<dbReference type="HOGENOM" id="CLU_658056_0_0_1"/>
<protein>
    <submittedName>
        <fullName evidence="1">Uncharacterized protein</fullName>
    </submittedName>
</protein>
<keyword evidence="2" id="KW-1185">Reference proteome</keyword>
<dbReference type="EMBL" id="GG662749">
    <property type="protein sequence ID" value="EAR92588.2"/>
    <property type="molecule type" value="Genomic_DNA"/>
</dbReference>
<dbReference type="InParanoid" id="Q236B2"/>
<dbReference type="GeneID" id="7838003"/>
<dbReference type="RefSeq" id="XP_001012833.2">
    <property type="nucleotide sequence ID" value="XM_001012833.3"/>
</dbReference>